<proteinExistence type="predicted"/>
<dbReference type="PANTHER" id="PTHR30543:SF31">
    <property type="entry name" value="NADPH-DEPENDENT AZOREDUCTASE AZR"/>
    <property type="match status" value="1"/>
</dbReference>
<protein>
    <submittedName>
        <fullName evidence="3">NAD(P)H-dependent oxidoreductase</fullName>
    </submittedName>
</protein>
<gene>
    <name evidence="3" type="ORF">HC757_06565</name>
</gene>
<dbReference type="Pfam" id="PF03358">
    <property type="entry name" value="FMN_red"/>
    <property type="match status" value="1"/>
</dbReference>
<dbReference type="InterPro" id="IPR005025">
    <property type="entry name" value="FMN_Rdtase-like_dom"/>
</dbReference>
<dbReference type="GO" id="GO:0016491">
    <property type="term" value="F:oxidoreductase activity"/>
    <property type="evidence" value="ECO:0007669"/>
    <property type="project" value="InterPro"/>
</dbReference>
<dbReference type="InterPro" id="IPR029039">
    <property type="entry name" value="Flavoprotein-like_sf"/>
</dbReference>
<comment type="caution">
    <text evidence="3">The sequence shown here is derived from an EMBL/GenBank/DDBJ whole genome shotgun (WGS) entry which is preliminary data.</text>
</comment>
<evidence type="ECO:0000313" key="3">
    <source>
        <dbReference type="EMBL" id="NMH64831.1"/>
    </source>
</evidence>
<keyword evidence="4" id="KW-1185">Reference proteome</keyword>
<accession>A0A972FZQ4</accession>
<evidence type="ECO:0000259" key="2">
    <source>
        <dbReference type="Pfam" id="PF03358"/>
    </source>
</evidence>
<dbReference type="Gene3D" id="3.40.50.360">
    <property type="match status" value="1"/>
</dbReference>
<name>A0A972FZQ4_9GAMM</name>
<keyword evidence="1" id="KW-0288">FMN</keyword>
<dbReference type="Proteomes" id="UP000737113">
    <property type="component" value="Unassembled WGS sequence"/>
</dbReference>
<dbReference type="PANTHER" id="PTHR30543">
    <property type="entry name" value="CHROMATE REDUCTASE"/>
    <property type="match status" value="1"/>
</dbReference>
<dbReference type="EMBL" id="JAAXYH010000003">
    <property type="protein sequence ID" value="NMH64831.1"/>
    <property type="molecule type" value="Genomic_DNA"/>
</dbReference>
<feature type="domain" description="NADPH-dependent FMN reductase-like" evidence="2">
    <location>
        <begin position="1"/>
        <end position="139"/>
    </location>
</feature>
<reference evidence="3" key="1">
    <citation type="submission" date="2020-04" db="EMBL/GenBank/DDBJ databases">
        <title>Description of Shewanella salipaludis sp. nov., isolated from a salt marsh.</title>
        <authorList>
            <person name="Park S."/>
            <person name="Yoon J.-H."/>
        </authorList>
    </citation>
    <scope>NUCLEOTIDE SEQUENCE</scope>
    <source>
        <strain evidence="3">SHSM-M6</strain>
    </source>
</reference>
<dbReference type="InterPro" id="IPR050712">
    <property type="entry name" value="NAD(P)H-dep_reductase"/>
</dbReference>
<dbReference type="GO" id="GO:0010181">
    <property type="term" value="F:FMN binding"/>
    <property type="evidence" value="ECO:0007669"/>
    <property type="project" value="TreeGrafter"/>
</dbReference>
<evidence type="ECO:0000256" key="1">
    <source>
        <dbReference type="ARBA" id="ARBA00022643"/>
    </source>
</evidence>
<organism evidence="3 4">
    <name type="scientific">Shewanella salipaludis</name>
    <dbReference type="NCBI Taxonomy" id="2723052"/>
    <lineage>
        <taxon>Bacteria</taxon>
        <taxon>Pseudomonadati</taxon>
        <taxon>Pseudomonadota</taxon>
        <taxon>Gammaproteobacteria</taxon>
        <taxon>Alteromonadales</taxon>
        <taxon>Shewanellaceae</taxon>
        <taxon>Shewanella</taxon>
    </lineage>
</organism>
<keyword evidence="1" id="KW-0285">Flavoprotein</keyword>
<sequence>MNLLIVSSSQRLPSESAKVAEYIAKTSQGYDEIFHLELCRYQLPFWNGESLAKGEDWDEIELRLSKADALVLVTPEWGGMASPLLKNFLLMCDRQTTAHKPALLVSVCSGISGAYPIAELRMNSFKNNKLVAIPDHLIIRDVNNMLGELCSGEHDINLRSRVAYSLHMLKQYSQALSQIRMAHAAQAYPMEQEYAYGM</sequence>
<dbReference type="SUPFAM" id="SSF52218">
    <property type="entry name" value="Flavoproteins"/>
    <property type="match status" value="1"/>
</dbReference>
<evidence type="ECO:0000313" key="4">
    <source>
        <dbReference type="Proteomes" id="UP000737113"/>
    </source>
</evidence>
<dbReference type="RefSeq" id="WP_169563513.1">
    <property type="nucleotide sequence ID" value="NZ_JAAXYH010000003.1"/>
</dbReference>
<dbReference type="GO" id="GO:0005829">
    <property type="term" value="C:cytosol"/>
    <property type="evidence" value="ECO:0007669"/>
    <property type="project" value="TreeGrafter"/>
</dbReference>
<dbReference type="AlphaFoldDB" id="A0A972FZQ4"/>